<evidence type="ECO:0000313" key="2">
    <source>
        <dbReference type="EMBL" id="CAG8822421.1"/>
    </source>
</evidence>
<evidence type="ECO:0000259" key="1">
    <source>
        <dbReference type="Pfam" id="PF14226"/>
    </source>
</evidence>
<sequence length="97" mass="11315">MPSNQVDFTSLQILDYSLINNLKKDEFLSQLRNALLHVGFLYVKKHPIPEKLITKIKSYSDQLFNLPTSEKLRIEMCNSPRFLGYDKLAAEKTKDIR</sequence>
<dbReference type="InterPro" id="IPR027443">
    <property type="entry name" value="IPNS-like_sf"/>
</dbReference>
<dbReference type="Gene3D" id="2.60.120.330">
    <property type="entry name" value="B-lactam Antibiotic, Isopenicillin N Synthase, Chain"/>
    <property type="match status" value="1"/>
</dbReference>
<gene>
    <name evidence="2" type="ORF">DERYTH_LOCUS27299</name>
</gene>
<dbReference type="SUPFAM" id="SSF51197">
    <property type="entry name" value="Clavaminate synthase-like"/>
    <property type="match status" value="1"/>
</dbReference>
<dbReference type="Pfam" id="PF14226">
    <property type="entry name" value="DIOX_N"/>
    <property type="match status" value="1"/>
</dbReference>
<reference evidence="2" key="1">
    <citation type="submission" date="2021-06" db="EMBL/GenBank/DDBJ databases">
        <authorList>
            <person name="Kallberg Y."/>
            <person name="Tangrot J."/>
            <person name="Rosling A."/>
        </authorList>
    </citation>
    <scope>NUCLEOTIDE SEQUENCE</scope>
    <source>
        <strain evidence="2">MA453B</strain>
    </source>
</reference>
<protein>
    <submittedName>
        <fullName evidence="2">5430_t:CDS:1</fullName>
    </submittedName>
</protein>
<dbReference type="OrthoDB" id="288590at2759"/>
<comment type="caution">
    <text evidence="2">The sequence shown here is derived from an EMBL/GenBank/DDBJ whole genome shotgun (WGS) entry which is preliminary data.</text>
</comment>
<name>A0A9N9PI02_9GLOM</name>
<keyword evidence="3" id="KW-1185">Reference proteome</keyword>
<dbReference type="AlphaFoldDB" id="A0A9N9PI02"/>
<organism evidence="2 3">
    <name type="scientific">Dentiscutata erythropus</name>
    <dbReference type="NCBI Taxonomy" id="1348616"/>
    <lineage>
        <taxon>Eukaryota</taxon>
        <taxon>Fungi</taxon>
        <taxon>Fungi incertae sedis</taxon>
        <taxon>Mucoromycota</taxon>
        <taxon>Glomeromycotina</taxon>
        <taxon>Glomeromycetes</taxon>
        <taxon>Diversisporales</taxon>
        <taxon>Gigasporaceae</taxon>
        <taxon>Dentiscutata</taxon>
    </lineage>
</organism>
<proteinExistence type="predicted"/>
<dbReference type="Proteomes" id="UP000789405">
    <property type="component" value="Unassembled WGS sequence"/>
</dbReference>
<dbReference type="InterPro" id="IPR026992">
    <property type="entry name" value="DIOX_N"/>
</dbReference>
<accession>A0A9N9PI02</accession>
<evidence type="ECO:0000313" key="3">
    <source>
        <dbReference type="Proteomes" id="UP000789405"/>
    </source>
</evidence>
<dbReference type="EMBL" id="CAJVPY010062102">
    <property type="protein sequence ID" value="CAG8822421.1"/>
    <property type="molecule type" value="Genomic_DNA"/>
</dbReference>
<feature type="domain" description="Non-haem dioxygenase N-terminal" evidence="1">
    <location>
        <begin position="13"/>
        <end position="95"/>
    </location>
</feature>